<dbReference type="GO" id="GO:0051453">
    <property type="term" value="P:regulation of intracellular pH"/>
    <property type="evidence" value="ECO:0007669"/>
    <property type="project" value="TreeGrafter"/>
</dbReference>
<comment type="caution">
    <text evidence="12">The sequence shown here is derived from an EMBL/GenBank/DDBJ whole genome shotgun (WGS) entry which is preliminary data.</text>
</comment>
<comment type="caution">
    <text evidence="10">Lacks conserved residue(s) required for the propagation of feature annotation.</text>
</comment>
<keyword evidence="2 10" id="KW-0813">Transport</keyword>
<dbReference type="InterPro" id="IPR006153">
    <property type="entry name" value="Cation/H_exchanger_TM"/>
</dbReference>
<dbReference type="Gene3D" id="6.10.140.1330">
    <property type="match status" value="1"/>
</dbReference>
<dbReference type="PANTHER" id="PTHR10110:SF86">
    <property type="entry name" value="SODIUM_HYDROGEN EXCHANGER 7"/>
    <property type="match status" value="1"/>
</dbReference>
<dbReference type="RefSeq" id="WP_149850546.1">
    <property type="nucleotide sequence ID" value="NZ_VUOB01000028.1"/>
</dbReference>
<keyword evidence="5 10" id="KW-1133">Transmembrane helix</keyword>
<proteinExistence type="inferred from homology"/>
<dbReference type="PANTHER" id="PTHR10110">
    <property type="entry name" value="SODIUM/HYDROGEN EXCHANGER"/>
    <property type="match status" value="1"/>
</dbReference>
<keyword evidence="9 10" id="KW-0739">Sodium transport</keyword>
<reference evidence="12 13" key="2">
    <citation type="submission" date="2019-09" db="EMBL/GenBank/DDBJ databases">
        <authorList>
            <person name="Jin C."/>
        </authorList>
    </citation>
    <scope>NUCLEOTIDE SEQUENCE [LARGE SCALE GENOMIC DNA]</scope>
    <source>
        <strain evidence="12 13">AN110305</strain>
    </source>
</reference>
<gene>
    <name evidence="12" type="ORF">F0L68_16940</name>
</gene>
<sequence length="521" mass="55077">MRSVETVLFLVVVATLVATSARRLRVPAPSLLVVAGVVVGLLPGVPEIRVTPDVVSLVVLPPLLYAAGEEMSWRDLRRVWRPVTVLAVGLVLASAAAVGAVASLVAPLPTSMAFVLGTVLASTDPVAVSALGRRLSLPPKVQVLVQAESLFNDATSLVLFRVAVAVAVAGGAVSWGHAGGQFLVLAGGGLVIGGLVAGGLLLIRRRTQDPVLETVIALVTPYTAYVLAEAVHTSGVTAVVVASVLLGAQHARLTTAHIRLQVGAVYQTVIFLLESVVFGLIGLQLPWLIRTLEGSDRNWPWQALAVTGTLIAVRVLWVFPLSVVAQLRRGARRPAWQVPAVVSWAGARGVVPLAAALSIPLTTDGGTPLPQRNLVLVLATAVIVTTLVVQGFTLAPLVWLAGVVTKPDETRNEETSARLHLARASLAHLDQLSDLEAVPDVVVQRLRRNLTARVDRTRARLNGSPPTDSTASAYRRLRRDLIAVETAALNQLYDGGEVNDAVRRRIQRMLDLEDAGLGDDA</sequence>
<dbReference type="GO" id="GO:0015385">
    <property type="term" value="F:sodium:proton antiporter activity"/>
    <property type="evidence" value="ECO:0007669"/>
    <property type="project" value="InterPro"/>
</dbReference>
<evidence type="ECO:0000256" key="1">
    <source>
        <dbReference type="ARBA" id="ARBA00004651"/>
    </source>
</evidence>
<evidence type="ECO:0000259" key="11">
    <source>
        <dbReference type="Pfam" id="PF00999"/>
    </source>
</evidence>
<feature type="transmembrane region" description="Helical" evidence="10">
    <location>
        <begin position="374"/>
        <end position="401"/>
    </location>
</feature>
<dbReference type="NCBIfam" id="TIGR00831">
    <property type="entry name" value="a_cpa1"/>
    <property type="match status" value="1"/>
</dbReference>
<keyword evidence="10" id="KW-0050">Antiport</keyword>
<comment type="function">
    <text evidence="10">Na(+)/H(+) antiporter that extrudes sodium in exchange for external protons.</text>
</comment>
<evidence type="ECO:0000256" key="7">
    <source>
        <dbReference type="ARBA" id="ARBA00023065"/>
    </source>
</evidence>
<dbReference type="InterPro" id="IPR018422">
    <property type="entry name" value="Cation/H_exchanger_CPA1"/>
</dbReference>
<evidence type="ECO:0000256" key="6">
    <source>
        <dbReference type="ARBA" id="ARBA00023053"/>
    </source>
</evidence>
<comment type="subcellular location">
    <subcellularLocation>
        <location evidence="1 10">Cell membrane</location>
        <topology evidence="1 10">Multi-pass membrane protein</topology>
    </subcellularLocation>
</comment>
<evidence type="ECO:0000256" key="3">
    <source>
        <dbReference type="ARBA" id="ARBA00022475"/>
    </source>
</evidence>
<organism evidence="12 13">
    <name type="scientific">Solihabitans fulvus</name>
    <dbReference type="NCBI Taxonomy" id="1892852"/>
    <lineage>
        <taxon>Bacteria</taxon>
        <taxon>Bacillati</taxon>
        <taxon>Actinomycetota</taxon>
        <taxon>Actinomycetes</taxon>
        <taxon>Pseudonocardiales</taxon>
        <taxon>Pseudonocardiaceae</taxon>
        <taxon>Solihabitans</taxon>
    </lineage>
</organism>
<keyword evidence="6 10" id="KW-0915">Sodium</keyword>
<dbReference type="Pfam" id="PF00999">
    <property type="entry name" value="Na_H_Exchanger"/>
    <property type="match status" value="1"/>
</dbReference>
<dbReference type="EMBL" id="VUOB01000028">
    <property type="protein sequence ID" value="KAA2261469.1"/>
    <property type="molecule type" value="Genomic_DNA"/>
</dbReference>
<feature type="transmembrane region" description="Helical" evidence="10">
    <location>
        <begin position="265"/>
        <end position="289"/>
    </location>
</feature>
<dbReference type="GO" id="GO:0015386">
    <property type="term" value="F:potassium:proton antiporter activity"/>
    <property type="evidence" value="ECO:0007669"/>
    <property type="project" value="TreeGrafter"/>
</dbReference>
<dbReference type="AlphaFoldDB" id="A0A5B2XEI5"/>
<feature type="transmembrane region" description="Helical" evidence="10">
    <location>
        <begin position="158"/>
        <end position="176"/>
    </location>
</feature>
<dbReference type="GO" id="GO:0098719">
    <property type="term" value="P:sodium ion import across plasma membrane"/>
    <property type="evidence" value="ECO:0007669"/>
    <property type="project" value="TreeGrafter"/>
</dbReference>
<feature type="transmembrane region" description="Helical" evidence="10">
    <location>
        <begin position="79"/>
        <end position="106"/>
    </location>
</feature>
<keyword evidence="7 10" id="KW-0406">Ion transport</keyword>
<evidence type="ECO:0000256" key="8">
    <source>
        <dbReference type="ARBA" id="ARBA00023136"/>
    </source>
</evidence>
<dbReference type="InterPro" id="IPR004705">
    <property type="entry name" value="Cation/H_exchanger_CPA1_bac"/>
</dbReference>
<accession>A0A5B2XEI5</accession>
<evidence type="ECO:0000313" key="13">
    <source>
        <dbReference type="Proteomes" id="UP000323454"/>
    </source>
</evidence>
<evidence type="ECO:0000256" key="2">
    <source>
        <dbReference type="ARBA" id="ARBA00022448"/>
    </source>
</evidence>
<dbReference type="Proteomes" id="UP000323454">
    <property type="component" value="Unassembled WGS sequence"/>
</dbReference>
<feature type="transmembrane region" description="Helical" evidence="10">
    <location>
        <begin position="336"/>
        <end position="362"/>
    </location>
</feature>
<dbReference type="GO" id="GO:0005886">
    <property type="term" value="C:plasma membrane"/>
    <property type="evidence" value="ECO:0007669"/>
    <property type="project" value="UniProtKB-SubCell"/>
</dbReference>
<keyword evidence="4 10" id="KW-0812">Transmembrane</keyword>
<name>A0A5B2XEI5_9PSEU</name>
<keyword evidence="8 10" id="KW-0472">Membrane</keyword>
<evidence type="ECO:0000256" key="5">
    <source>
        <dbReference type="ARBA" id="ARBA00022989"/>
    </source>
</evidence>
<evidence type="ECO:0000256" key="10">
    <source>
        <dbReference type="RuleBase" id="RU366002"/>
    </source>
</evidence>
<dbReference type="OrthoDB" id="57886at2"/>
<feature type="transmembrane region" description="Helical" evidence="10">
    <location>
        <begin position="234"/>
        <end position="253"/>
    </location>
</feature>
<feature type="transmembrane region" description="Helical" evidence="10">
    <location>
        <begin position="301"/>
        <end position="324"/>
    </location>
</feature>
<keyword evidence="13" id="KW-1185">Reference proteome</keyword>
<protein>
    <submittedName>
        <fullName evidence="12">Na+/H+ antiporter</fullName>
    </submittedName>
</protein>
<comment type="similarity">
    <text evidence="10">Belongs to the monovalent cation:proton antiporter 1 (CPA1) transporter (TC 2.A.36) family.</text>
</comment>
<evidence type="ECO:0000256" key="9">
    <source>
        <dbReference type="ARBA" id="ARBA00023201"/>
    </source>
</evidence>
<reference evidence="12 13" key="1">
    <citation type="submission" date="2019-09" db="EMBL/GenBank/DDBJ databases">
        <title>Goodfellowia gen. nov., a new genus of the Pseudonocardineae related to Actinoalloteichus, containing Goodfellowia coeruleoviolacea gen. nov., comb. nov. gen. nov., comb. nov.</title>
        <authorList>
            <person name="Labeda D."/>
        </authorList>
    </citation>
    <scope>NUCLEOTIDE SEQUENCE [LARGE SCALE GENOMIC DNA]</scope>
    <source>
        <strain evidence="12 13">AN110305</strain>
    </source>
</reference>
<evidence type="ECO:0000256" key="4">
    <source>
        <dbReference type="ARBA" id="ARBA00022692"/>
    </source>
</evidence>
<feature type="transmembrane region" description="Helical" evidence="10">
    <location>
        <begin position="182"/>
        <end position="203"/>
    </location>
</feature>
<feature type="domain" description="Cation/H+ exchanger transmembrane" evidence="11">
    <location>
        <begin position="12"/>
        <end position="399"/>
    </location>
</feature>
<keyword evidence="3 10" id="KW-1003">Cell membrane</keyword>
<evidence type="ECO:0000313" key="12">
    <source>
        <dbReference type="EMBL" id="KAA2261469.1"/>
    </source>
</evidence>